<evidence type="ECO:0000259" key="3">
    <source>
        <dbReference type="Pfam" id="PF18203"/>
    </source>
</evidence>
<keyword evidence="5" id="KW-1185">Reference proteome</keyword>
<dbReference type="NCBIfam" id="NF033207">
    <property type="entry name" value="midcut_by_XrtH"/>
    <property type="match status" value="1"/>
</dbReference>
<proteinExistence type="predicted"/>
<organism evidence="4 5">
    <name type="scientific">Halopseudomonas salegens</name>
    <dbReference type="NCBI Taxonomy" id="1434072"/>
    <lineage>
        <taxon>Bacteria</taxon>
        <taxon>Pseudomonadati</taxon>
        <taxon>Pseudomonadota</taxon>
        <taxon>Gammaproteobacteria</taxon>
        <taxon>Pseudomonadales</taxon>
        <taxon>Pseudomonadaceae</taxon>
        <taxon>Halopseudomonas</taxon>
    </lineage>
</organism>
<feature type="domain" description="IPTL-CTERM protein sorting" evidence="3">
    <location>
        <begin position="41"/>
        <end position="63"/>
    </location>
</feature>
<accession>A0A1H2FNB2</accession>
<dbReference type="Pfam" id="PF18203">
    <property type="entry name" value="IPTL-CTERM"/>
    <property type="match status" value="1"/>
</dbReference>
<dbReference type="InterPro" id="IPR026442">
    <property type="entry name" value="IPTL_CTERM"/>
</dbReference>
<dbReference type="RefSeq" id="WP_157719148.1">
    <property type="nucleotide sequence ID" value="NZ_LT629787.1"/>
</dbReference>
<feature type="transmembrane region" description="Helical" evidence="1">
    <location>
        <begin position="75"/>
        <end position="93"/>
    </location>
</feature>
<evidence type="ECO:0000313" key="5">
    <source>
        <dbReference type="Proteomes" id="UP000243924"/>
    </source>
</evidence>
<feature type="chain" id="PRO_5009274085" evidence="2">
    <location>
        <begin position="25"/>
        <end position="206"/>
    </location>
</feature>
<dbReference type="NCBIfam" id="TIGR04174">
    <property type="entry name" value="IPTL_CTERM"/>
    <property type="match status" value="1"/>
</dbReference>
<keyword evidence="1" id="KW-1133">Transmembrane helix</keyword>
<feature type="transmembrane region" description="Helical" evidence="1">
    <location>
        <begin position="105"/>
        <end position="124"/>
    </location>
</feature>
<feature type="signal peptide" evidence="2">
    <location>
        <begin position="1"/>
        <end position="24"/>
    </location>
</feature>
<dbReference type="AlphaFoldDB" id="A0A1H2FNB2"/>
<reference evidence="5" key="1">
    <citation type="submission" date="2016-10" db="EMBL/GenBank/DDBJ databases">
        <authorList>
            <person name="Varghese N."/>
            <person name="Submissions S."/>
        </authorList>
    </citation>
    <scope>NUCLEOTIDE SEQUENCE [LARGE SCALE GENOMIC DNA]</scope>
    <source>
        <strain evidence="5">CECT 8338</strain>
    </source>
</reference>
<sequence>MRTRPLLVHFAGATALTCATSLHAGSVSGPIGSIDHSPFVASIPTLGGWALIILALLMGVIAFHKVRGAIRPGMPMAAVMLAAGALLSAGSGFKLVGHVEAEIPVIPVSLTAPSGGTVVLLAPLPQFGAEMWIERFQVTNQSNVTQEITGIGSEEGFDCNLEGPPSFELCRVGLRLEPSGFCDLVCSLEMSEQPLPPLPPIQGGEG</sequence>
<keyword evidence="2" id="KW-0732">Signal</keyword>
<keyword evidence="1" id="KW-0812">Transmembrane</keyword>
<evidence type="ECO:0000256" key="1">
    <source>
        <dbReference type="SAM" id="Phobius"/>
    </source>
</evidence>
<name>A0A1H2FNB2_9GAMM</name>
<feature type="transmembrane region" description="Helical" evidence="1">
    <location>
        <begin position="40"/>
        <end position="63"/>
    </location>
</feature>
<keyword evidence="1" id="KW-0472">Membrane</keyword>
<gene>
    <name evidence="4" type="ORF">SAMN05216210_1687</name>
</gene>
<evidence type="ECO:0000313" key="4">
    <source>
        <dbReference type="EMBL" id="SDU08853.1"/>
    </source>
</evidence>
<dbReference type="Proteomes" id="UP000243924">
    <property type="component" value="Chromosome I"/>
</dbReference>
<dbReference type="EMBL" id="LT629787">
    <property type="protein sequence ID" value="SDU08853.1"/>
    <property type="molecule type" value="Genomic_DNA"/>
</dbReference>
<evidence type="ECO:0000256" key="2">
    <source>
        <dbReference type="SAM" id="SignalP"/>
    </source>
</evidence>
<protein>
    <submittedName>
        <fullName evidence="4">IPTL-CTERM protein sorting domain-containing protein</fullName>
    </submittedName>
</protein>